<reference evidence="1 2" key="1">
    <citation type="submission" date="2018-04" db="EMBL/GenBank/DDBJ databases">
        <title>Genome sequencing of Gemmobacter.</title>
        <authorList>
            <person name="Yi H."/>
            <person name="Baek M.-G."/>
        </authorList>
    </citation>
    <scope>NUCLEOTIDE SEQUENCE [LARGE SCALE GENOMIC DNA]</scope>
    <source>
        <strain evidence="1 2">HYN0069</strain>
    </source>
</reference>
<protein>
    <submittedName>
        <fullName evidence="1">Uncharacterized protein</fullName>
    </submittedName>
</protein>
<proteinExistence type="predicted"/>
<gene>
    <name evidence="1" type="ORF">HYN69_04305</name>
</gene>
<keyword evidence="2" id="KW-1185">Reference proteome</keyword>
<evidence type="ECO:0000313" key="1">
    <source>
        <dbReference type="EMBL" id="AWB47836.1"/>
    </source>
</evidence>
<sequence>MSKKSLSAIFVCALLDGGMARAEDIDCKKIAWHAQLVMSARQMNADINKAMEMTIKRDWPFGRSMVLEAYELPLAPKDGRSGTAASVGFANEWGRRCLAGELD</sequence>
<accession>A0A2S0UJ53</accession>
<evidence type="ECO:0000313" key="2">
    <source>
        <dbReference type="Proteomes" id="UP000244496"/>
    </source>
</evidence>
<dbReference type="KEGG" id="geh:HYN69_04305"/>
<name>A0A2S0UJ53_9RHOB</name>
<dbReference type="EMBL" id="CP028918">
    <property type="protein sequence ID" value="AWB47836.1"/>
    <property type="molecule type" value="Genomic_DNA"/>
</dbReference>
<dbReference type="AlphaFoldDB" id="A0A2S0UJ53"/>
<organism evidence="1 2">
    <name type="scientific">Paragemmobacter aquarius</name>
    <dbReference type="NCBI Taxonomy" id="2169400"/>
    <lineage>
        <taxon>Bacteria</taxon>
        <taxon>Pseudomonadati</taxon>
        <taxon>Pseudomonadota</taxon>
        <taxon>Alphaproteobacteria</taxon>
        <taxon>Rhodobacterales</taxon>
        <taxon>Paracoccaceae</taxon>
        <taxon>Paragemmobacter</taxon>
    </lineage>
</organism>
<dbReference type="Proteomes" id="UP000244496">
    <property type="component" value="Chromosome"/>
</dbReference>